<gene>
    <name evidence="7" type="ORF">CLAU1311_LOCUS3049</name>
</gene>
<dbReference type="PANTHER" id="PTHR33449:SF1">
    <property type="entry name" value="NUCLEOID-ASSOCIATED PROTEIN YBAB"/>
    <property type="match status" value="1"/>
</dbReference>
<dbReference type="EMBL" id="HBHU01004721">
    <property type="protein sequence ID" value="CAE0016269.1"/>
    <property type="molecule type" value="Transcribed_RNA"/>
</dbReference>
<dbReference type="FunFam" id="3.30.1310.10:FF:000004">
    <property type="entry name" value="Nucleoid-associated protein, chloroplastic"/>
    <property type="match status" value="1"/>
</dbReference>
<dbReference type="AlphaFoldDB" id="A0A7S3E2J1"/>
<evidence type="ECO:0000256" key="3">
    <source>
        <dbReference type="ARBA" id="ARBA00022640"/>
    </source>
</evidence>
<keyword evidence="4" id="KW-0809">Transit peptide</keyword>
<accession>A0A7S3E2J1</accession>
<evidence type="ECO:0000313" key="7">
    <source>
        <dbReference type="EMBL" id="CAE0016269.1"/>
    </source>
</evidence>
<dbReference type="Pfam" id="PF02575">
    <property type="entry name" value="YbaB_DNA_bd"/>
    <property type="match status" value="1"/>
</dbReference>
<keyword evidence="5" id="KW-0238">DNA-binding</keyword>
<evidence type="ECO:0000256" key="6">
    <source>
        <dbReference type="ARBA" id="ARBA00061665"/>
    </source>
</evidence>
<dbReference type="GO" id="GO:0009507">
    <property type="term" value="C:chloroplast"/>
    <property type="evidence" value="ECO:0007669"/>
    <property type="project" value="UniProtKB-SubCell"/>
</dbReference>
<comment type="similarity">
    <text evidence="6">Belongs to the YbaB/EbfC family.</text>
</comment>
<evidence type="ECO:0000256" key="1">
    <source>
        <dbReference type="ARBA" id="ARBA00004229"/>
    </source>
</evidence>
<organism evidence="7">
    <name type="scientific">Chloropicon laureae</name>
    <dbReference type="NCBI Taxonomy" id="464258"/>
    <lineage>
        <taxon>Eukaryota</taxon>
        <taxon>Viridiplantae</taxon>
        <taxon>Chlorophyta</taxon>
        <taxon>Chloropicophyceae</taxon>
        <taxon>Chloropicales</taxon>
        <taxon>Chloropicaceae</taxon>
        <taxon>Chloropicon</taxon>
    </lineage>
</organism>
<proteinExistence type="inferred from homology"/>
<dbReference type="InterPro" id="IPR036894">
    <property type="entry name" value="YbaB-like_sf"/>
</dbReference>
<dbReference type="SUPFAM" id="SSF82607">
    <property type="entry name" value="YbaB-like"/>
    <property type="match status" value="1"/>
</dbReference>
<keyword evidence="3" id="KW-0934">Plastid</keyword>
<dbReference type="Gene3D" id="3.30.1310.10">
    <property type="entry name" value="Nucleoid-associated protein YbaB-like domain"/>
    <property type="match status" value="1"/>
</dbReference>
<evidence type="ECO:0000256" key="2">
    <source>
        <dbReference type="ARBA" id="ARBA00022528"/>
    </source>
</evidence>
<dbReference type="InterPro" id="IPR004401">
    <property type="entry name" value="YbaB/EbfC"/>
</dbReference>
<keyword evidence="2" id="KW-0150">Chloroplast</keyword>
<evidence type="ECO:0008006" key="8">
    <source>
        <dbReference type="Google" id="ProtNLM"/>
    </source>
</evidence>
<evidence type="ECO:0000256" key="4">
    <source>
        <dbReference type="ARBA" id="ARBA00022946"/>
    </source>
</evidence>
<name>A0A7S3E2J1_9CHLO</name>
<sequence>MKGVVMRAELRKCAGVGPVSHAGRPSTSQARRGRACRLAAKPASAQLSRRAGRVVVKAGQEGGGGGNPFGNMGNFMKQLKQAQEVMQVEAVKVQKEMQEAEFEGFSSDETVRVVMSGNQEAKGCDITQAAYSQGAEALGDLITEAYKDAHEKSLAAMKQRMAGLASSLGLPQNPNM</sequence>
<dbReference type="HAMAP" id="MF_00274">
    <property type="entry name" value="DNA_YbaB_EbfC"/>
    <property type="match status" value="1"/>
</dbReference>
<evidence type="ECO:0000256" key="5">
    <source>
        <dbReference type="ARBA" id="ARBA00023125"/>
    </source>
</evidence>
<dbReference type="NCBIfam" id="TIGR00103">
    <property type="entry name" value="DNA_YbaB_EbfC"/>
    <property type="match status" value="1"/>
</dbReference>
<comment type="subcellular location">
    <subcellularLocation>
        <location evidence="1">Plastid</location>
        <location evidence="1">Chloroplast</location>
    </subcellularLocation>
</comment>
<dbReference type="PANTHER" id="PTHR33449">
    <property type="entry name" value="NUCLEOID-ASSOCIATED PROTEIN YBAB"/>
    <property type="match status" value="1"/>
</dbReference>
<dbReference type="GO" id="GO:0003677">
    <property type="term" value="F:DNA binding"/>
    <property type="evidence" value="ECO:0007669"/>
    <property type="project" value="UniProtKB-KW"/>
</dbReference>
<protein>
    <recommendedName>
        <fullName evidence="8">Nucleoid-associated chloroplastic</fullName>
    </recommendedName>
</protein>
<reference evidence="7" key="1">
    <citation type="submission" date="2021-01" db="EMBL/GenBank/DDBJ databases">
        <authorList>
            <person name="Corre E."/>
            <person name="Pelletier E."/>
            <person name="Niang G."/>
            <person name="Scheremetjew M."/>
            <person name="Finn R."/>
            <person name="Kale V."/>
            <person name="Holt S."/>
            <person name="Cochrane G."/>
            <person name="Meng A."/>
            <person name="Brown T."/>
            <person name="Cohen L."/>
        </authorList>
    </citation>
    <scope>NUCLEOTIDE SEQUENCE</scope>
    <source>
        <strain evidence="7">RCC856</strain>
    </source>
</reference>